<keyword evidence="2" id="KW-0732">Signal</keyword>
<feature type="chain" id="PRO_5046669802" description="Tetratricopeptide repeat protein" evidence="2">
    <location>
        <begin position="20"/>
        <end position="468"/>
    </location>
</feature>
<dbReference type="EMBL" id="JBBBNY010000003">
    <property type="protein sequence ID" value="MEI7036295.1"/>
    <property type="molecule type" value="Genomic_DNA"/>
</dbReference>
<dbReference type="InterPro" id="IPR011990">
    <property type="entry name" value="TPR-like_helical_dom_sf"/>
</dbReference>
<keyword evidence="1" id="KW-0802">TPR repeat</keyword>
<proteinExistence type="predicted"/>
<dbReference type="PROSITE" id="PS50005">
    <property type="entry name" value="TPR"/>
    <property type="match status" value="1"/>
</dbReference>
<dbReference type="Proteomes" id="UP001381174">
    <property type="component" value="Unassembled WGS sequence"/>
</dbReference>
<evidence type="ECO:0008006" key="5">
    <source>
        <dbReference type="Google" id="ProtNLM"/>
    </source>
</evidence>
<dbReference type="SUPFAM" id="SSF48452">
    <property type="entry name" value="TPR-like"/>
    <property type="match status" value="1"/>
</dbReference>
<dbReference type="InterPro" id="IPR019734">
    <property type="entry name" value="TPR_rpt"/>
</dbReference>
<feature type="signal peptide" evidence="2">
    <location>
        <begin position="1"/>
        <end position="19"/>
    </location>
</feature>
<gene>
    <name evidence="3" type="ORF">WAT24_05955</name>
</gene>
<evidence type="ECO:0000313" key="3">
    <source>
        <dbReference type="EMBL" id="MEI7036295.1"/>
    </source>
</evidence>
<comment type="caution">
    <text evidence="3">The sequence shown here is derived from an EMBL/GenBank/DDBJ whole genome shotgun (WGS) entry which is preliminary data.</text>
</comment>
<evidence type="ECO:0000256" key="1">
    <source>
        <dbReference type="PROSITE-ProRule" id="PRU00339"/>
    </source>
</evidence>
<dbReference type="Gene3D" id="1.25.40.10">
    <property type="entry name" value="Tetratricopeptide repeat domain"/>
    <property type="match status" value="1"/>
</dbReference>
<name>A0ABU8J9U5_9GAMM</name>
<evidence type="ECO:0000256" key="2">
    <source>
        <dbReference type="SAM" id="SignalP"/>
    </source>
</evidence>
<dbReference type="RefSeq" id="WP_336806915.1">
    <property type="nucleotide sequence ID" value="NZ_JBBBNY010000003.1"/>
</dbReference>
<reference evidence="3 4" key="1">
    <citation type="journal article" date="2014" name="Int. J. Syst. Evol. Microbiol.">
        <title>Fulvimonas yonginensis sp. nov., isolated from greenhouse soil, and emended description of the genus Fulvimonas.</title>
        <authorList>
            <person name="Ahn J.H."/>
            <person name="Kim S.J."/>
            <person name="Weon H.Y."/>
            <person name="Hong S.B."/>
            <person name="Seok S.J."/>
            <person name="Kwon S.W."/>
        </authorList>
    </citation>
    <scope>NUCLEOTIDE SEQUENCE [LARGE SCALE GENOMIC DNA]</scope>
    <source>
        <strain evidence="3 4">KACC 16952</strain>
    </source>
</reference>
<organism evidence="3 4">
    <name type="scientific">Fulvimonas yonginensis</name>
    <dbReference type="NCBI Taxonomy" id="1495200"/>
    <lineage>
        <taxon>Bacteria</taxon>
        <taxon>Pseudomonadati</taxon>
        <taxon>Pseudomonadota</taxon>
        <taxon>Gammaproteobacteria</taxon>
        <taxon>Lysobacterales</taxon>
        <taxon>Rhodanobacteraceae</taxon>
        <taxon>Fulvimonas</taxon>
    </lineage>
</organism>
<protein>
    <recommendedName>
        <fullName evidence="5">Tetratricopeptide repeat protein</fullName>
    </recommendedName>
</protein>
<feature type="repeat" description="TPR" evidence="1">
    <location>
        <begin position="60"/>
        <end position="93"/>
    </location>
</feature>
<evidence type="ECO:0000313" key="4">
    <source>
        <dbReference type="Proteomes" id="UP001381174"/>
    </source>
</evidence>
<sequence length="468" mass="49409">MKRRLLGLALALALPAVHAQTGAADIRAGRAALAAEQPVQARARFAAALADPGLGREDRCAAQLGLGQATLWLGDYRAAAEAYRAALAQAPDEASRQVAATGLAQALNAQDRPREALALVAPFAAGQLRPTVEVLRSLRSLDQAPRGRPYLDAAPPAPAGGYLGTQFRLLSDDMAYALAPHIDATFDASHDSEGLDTWHVGVGALSAPATRGSASLAWGARADTLEVDDGRRSRRVYGASVLGQWHADTQRLDLVLGSGRAGDWHFLQGSAAWTVQPSDDFGLSAGVERAPVPTPTSLAQRLIGNRYALDLSLRASTHWYVLPGAYRQVFSDGNHRDGGGLRLLFSPLDVADTRGALGAELSTRLFHDSRPSRGVYFNPARYRATQAGLIGVYGLDPGWKLRANADVGRQWIDGNGASTYTVGLSLEGRLPGNGRLRLGVGRSSVASVSGGGAGYWNDNASLSLSWTL</sequence>
<keyword evidence="4" id="KW-1185">Reference proteome</keyword>
<accession>A0ABU8J9U5</accession>